<reference evidence="2" key="1">
    <citation type="journal article" date="2023" name="Plant J.">
        <title>The genome of the king protea, Protea cynaroides.</title>
        <authorList>
            <person name="Chang J."/>
            <person name="Duong T.A."/>
            <person name="Schoeman C."/>
            <person name="Ma X."/>
            <person name="Roodt D."/>
            <person name="Barker N."/>
            <person name="Li Z."/>
            <person name="Van de Peer Y."/>
            <person name="Mizrachi E."/>
        </authorList>
    </citation>
    <scope>NUCLEOTIDE SEQUENCE</scope>
    <source>
        <tissue evidence="2">Young leaves</tissue>
    </source>
</reference>
<evidence type="ECO:0000256" key="1">
    <source>
        <dbReference type="SAM" id="MobiDB-lite"/>
    </source>
</evidence>
<evidence type="ECO:0000313" key="3">
    <source>
        <dbReference type="Proteomes" id="UP001141806"/>
    </source>
</evidence>
<gene>
    <name evidence="2" type="ORF">NE237_002807</name>
</gene>
<dbReference type="Proteomes" id="UP001141806">
    <property type="component" value="Unassembled WGS sequence"/>
</dbReference>
<proteinExistence type="predicted"/>
<feature type="region of interest" description="Disordered" evidence="1">
    <location>
        <begin position="112"/>
        <end position="155"/>
    </location>
</feature>
<protein>
    <submittedName>
        <fullName evidence="2">Uncharacterized protein</fullName>
    </submittedName>
</protein>
<organism evidence="2 3">
    <name type="scientific">Protea cynaroides</name>
    <dbReference type="NCBI Taxonomy" id="273540"/>
    <lineage>
        <taxon>Eukaryota</taxon>
        <taxon>Viridiplantae</taxon>
        <taxon>Streptophyta</taxon>
        <taxon>Embryophyta</taxon>
        <taxon>Tracheophyta</taxon>
        <taxon>Spermatophyta</taxon>
        <taxon>Magnoliopsida</taxon>
        <taxon>Proteales</taxon>
        <taxon>Proteaceae</taxon>
        <taxon>Protea</taxon>
    </lineage>
</organism>
<feature type="compositionally biased region" description="Polar residues" evidence="1">
    <location>
        <begin position="121"/>
        <end position="136"/>
    </location>
</feature>
<keyword evidence="3" id="KW-1185">Reference proteome</keyword>
<dbReference type="EMBL" id="JAMYWD010000005">
    <property type="protein sequence ID" value="KAJ4969708.1"/>
    <property type="molecule type" value="Genomic_DNA"/>
</dbReference>
<dbReference type="AlphaFoldDB" id="A0A9Q0KFJ0"/>
<evidence type="ECO:0000313" key="2">
    <source>
        <dbReference type="EMBL" id="KAJ4969708.1"/>
    </source>
</evidence>
<comment type="caution">
    <text evidence="2">The sequence shown here is derived from an EMBL/GenBank/DDBJ whole genome shotgun (WGS) entry which is preliminary data.</text>
</comment>
<accession>A0A9Q0KFJ0</accession>
<sequence length="155" mass="17573">MIDALTTFQFQHSSLLSAYELTISLFPAVLPILQMDSFHKSREGESDTELPHHLQNLQAVFLGAMWGTRQPSLCLPCGQCHYPHSLGQIMQILCPGPQPQHLCHRYHSDEFVKNNNDNNNRQKPQSDNAPLQSPSTEQEELANNDKDTKPKEEPI</sequence>
<name>A0A9Q0KFJ0_9MAGN</name>
<feature type="compositionally biased region" description="Basic and acidic residues" evidence="1">
    <location>
        <begin position="143"/>
        <end position="155"/>
    </location>
</feature>